<evidence type="ECO:0000313" key="2">
    <source>
        <dbReference type="Proteomes" id="UP000660611"/>
    </source>
</evidence>
<proteinExistence type="predicted"/>
<protein>
    <submittedName>
        <fullName evidence="1">Uncharacterized protein</fullName>
    </submittedName>
</protein>
<organism evidence="1 2">
    <name type="scientific">Dactylosporangium siamense</name>
    <dbReference type="NCBI Taxonomy" id="685454"/>
    <lineage>
        <taxon>Bacteria</taxon>
        <taxon>Bacillati</taxon>
        <taxon>Actinomycetota</taxon>
        <taxon>Actinomycetes</taxon>
        <taxon>Micromonosporales</taxon>
        <taxon>Micromonosporaceae</taxon>
        <taxon>Dactylosporangium</taxon>
    </lineage>
</organism>
<dbReference type="Proteomes" id="UP000660611">
    <property type="component" value="Unassembled WGS sequence"/>
</dbReference>
<keyword evidence="2" id="KW-1185">Reference proteome</keyword>
<comment type="caution">
    <text evidence="1">The sequence shown here is derived from an EMBL/GenBank/DDBJ whole genome shotgun (WGS) entry which is preliminary data.</text>
</comment>
<accession>A0A919PSE6</accession>
<dbReference type="AlphaFoldDB" id="A0A919PSE6"/>
<sequence length="132" mass="13929">MIVEAVLDTGAVMAYVNGVDRVGELLFRAAEDRFGVAVPSTCLLEAYQAMHVEDFDMLRLLRLLPIVLIDEPQTDVSGADDLPIIGGMAARAGRIGAGHAALTAATHSAAVFTSLPAQIESVLGKSWPIVEV</sequence>
<dbReference type="RefSeq" id="WP_203850209.1">
    <property type="nucleotide sequence ID" value="NZ_BAAAVW010000003.1"/>
</dbReference>
<gene>
    <name evidence="1" type="ORF">Dsi01nite_065420</name>
</gene>
<evidence type="ECO:0000313" key="1">
    <source>
        <dbReference type="EMBL" id="GIG48501.1"/>
    </source>
</evidence>
<name>A0A919PSE6_9ACTN</name>
<dbReference type="EMBL" id="BONQ01000105">
    <property type="protein sequence ID" value="GIG48501.1"/>
    <property type="molecule type" value="Genomic_DNA"/>
</dbReference>
<reference evidence="1" key="1">
    <citation type="submission" date="2021-01" db="EMBL/GenBank/DDBJ databases">
        <title>Whole genome shotgun sequence of Dactylosporangium siamense NBRC 106093.</title>
        <authorList>
            <person name="Komaki H."/>
            <person name="Tamura T."/>
        </authorList>
    </citation>
    <scope>NUCLEOTIDE SEQUENCE</scope>
    <source>
        <strain evidence="1">NBRC 106093</strain>
    </source>
</reference>